<dbReference type="InterPro" id="IPR016169">
    <property type="entry name" value="FAD-bd_PCMH_sub2"/>
</dbReference>
<dbReference type="Gene3D" id="3.90.1280.20">
    <property type="match status" value="1"/>
</dbReference>
<dbReference type="AlphaFoldDB" id="A0A7C2RQ87"/>
<evidence type="ECO:0000256" key="1">
    <source>
        <dbReference type="ARBA" id="ARBA00022737"/>
    </source>
</evidence>
<dbReference type="SUPFAM" id="SSF54631">
    <property type="entry name" value="CBS-domain pair"/>
    <property type="match status" value="1"/>
</dbReference>
<dbReference type="SUPFAM" id="SSF56176">
    <property type="entry name" value="FAD-binding/transporter-associated domain-like"/>
    <property type="match status" value="1"/>
</dbReference>
<dbReference type="Pfam" id="PF00571">
    <property type="entry name" value="CBS"/>
    <property type="match status" value="1"/>
</dbReference>
<protein>
    <submittedName>
        <fullName evidence="5">CBS domain-containing protein</fullName>
    </submittedName>
</protein>
<dbReference type="Gene3D" id="3.30.465.10">
    <property type="match status" value="1"/>
</dbReference>
<feature type="domain" description="CBS" evidence="4">
    <location>
        <begin position="11"/>
        <end position="71"/>
    </location>
</feature>
<gene>
    <name evidence="5" type="ORF">ENO10_04660</name>
</gene>
<dbReference type="PANTHER" id="PTHR22777">
    <property type="entry name" value="HEMOLYSIN-RELATED"/>
    <property type="match status" value="1"/>
</dbReference>
<proteinExistence type="predicted"/>
<dbReference type="Pfam" id="PF03471">
    <property type="entry name" value="CorC_HlyC"/>
    <property type="match status" value="1"/>
</dbReference>
<dbReference type="PROSITE" id="PS51371">
    <property type="entry name" value="CBS"/>
    <property type="match status" value="1"/>
</dbReference>
<dbReference type="InterPro" id="IPR005170">
    <property type="entry name" value="Transptr-assoc_dom"/>
</dbReference>
<evidence type="ECO:0000256" key="3">
    <source>
        <dbReference type="PROSITE-ProRule" id="PRU00703"/>
    </source>
</evidence>
<dbReference type="GO" id="GO:0050660">
    <property type="term" value="F:flavin adenine dinucleotide binding"/>
    <property type="evidence" value="ECO:0007669"/>
    <property type="project" value="InterPro"/>
</dbReference>
<dbReference type="InterPro" id="IPR036318">
    <property type="entry name" value="FAD-bd_PCMH-like_sf"/>
</dbReference>
<name>A0A7C2RQ87_9FLAO</name>
<comment type="caution">
    <text evidence="5">The sequence shown here is derived from an EMBL/GenBank/DDBJ whole genome shotgun (WGS) entry which is preliminary data.</text>
</comment>
<evidence type="ECO:0000259" key="4">
    <source>
        <dbReference type="PROSITE" id="PS51371"/>
    </source>
</evidence>
<keyword evidence="2 3" id="KW-0129">CBS domain</keyword>
<dbReference type="PANTHER" id="PTHR22777:SF17">
    <property type="entry name" value="UPF0053 PROTEIN SLL0260"/>
    <property type="match status" value="1"/>
</dbReference>
<organism evidence="5">
    <name type="scientific">Salinimicrobium catena</name>
    <dbReference type="NCBI Taxonomy" id="390640"/>
    <lineage>
        <taxon>Bacteria</taxon>
        <taxon>Pseudomonadati</taxon>
        <taxon>Bacteroidota</taxon>
        <taxon>Flavobacteriia</taxon>
        <taxon>Flavobacteriales</taxon>
        <taxon>Flavobacteriaceae</taxon>
        <taxon>Salinimicrobium</taxon>
    </lineage>
</organism>
<dbReference type="EMBL" id="DSEE01000342">
    <property type="protein sequence ID" value="HER40495.1"/>
    <property type="molecule type" value="Genomic_DNA"/>
</dbReference>
<reference evidence="5" key="1">
    <citation type="journal article" date="2020" name="mSystems">
        <title>Genome- and Community-Level Interaction Insights into Carbon Utilization and Element Cycling Functions of Hydrothermarchaeota in Hydrothermal Sediment.</title>
        <authorList>
            <person name="Zhou Z."/>
            <person name="Liu Y."/>
            <person name="Xu W."/>
            <person name="Pan J."/>
            <person name="Luo Z.H."/>
            <person name="Li M."/>
        </authorList>
    </citation>
    <scope>NUCLEOTIDE SEQUENCE [LARGE SCALE GENOMIC DNA]</scope>
    <source>
        <strain evidence="5">SpSt-1235</strain>
    </source>
</reference>
<sequence length="161" mass="18399">SFELFKKPPTLKSILLPVVFVPETMLVKDVLNILIKKRKSIAVVIDEYGGTSGMMTVEDIVEELFGEIEDEHDPVILIEEKLGENHFLFSARLEVDYLNETFKLNIPIGENYETLGGYIVNHTEEIPPKDGIVQIDEFTFHIKEVSNTKIELVEVRIKPQD</sequence>
<dbReference type="GO" id="GO:0005886">
    <property type="term" value="C:plasma membrane"/>
    <property type="evidence" value="ECO:0007669"/>
    <property type="project" value="TreeGrafter"/>
</dbReference>
<accession>A0A7C2RQ87</accession>
<evidence type="ECO:0000313" key="5">
    <source>
        <dbReference type="EMBL" id="HER40495.1"/>
    </source>
</evidence>
<keyword evidence="1" id="KW-0677">Repeat</keyword>
<dbReference type="Proteomes" id="UP000885753">
    <property type="component" value="Unassembled WGS sequence"/>
</dbReference>
<dbReference type="InterPro" id="IPR000644">
    <property type="entry name" value="CBS_dom"/>
</dbReference>
<dbReference type="SMART" id="SM01091">
    <property type="entry name" value="CorC_HlyC"/>
    <property type="match status" value="1"/>
</dbReference>
<dbReference type="InterPro" id="IPR046342">
    <property type="entry name" value="CBS_dom_sf"/>
</dbReference>
<feature type="non-terminal residue" evidence="5">
    <location>
        <position position="1"/>
    </location>
</feature>
<evidence type="ECO:0000256" key="2">
    <source>
        <dbReference type="ARBA" id="ARBA00023122"/>
    </source>
</evidence>